<gene>
    <name evidence="1" type="ORF">C9I89_16420</name>
</gene>
<sequence length="104" mass="11906">MISATAHNFSYNEYLFFRSPLSVRHQCYSLNIEPLGIQICVIAAAARSEKKPVRDVRFFQGFWQADAGSRYIVSVNPMMDACNAHMQKKPLIINGFFVFNLAER</sequence>
<name>A0A2T3MUX7_9GAMM</name>
<evidence type="ECO:0000313" key="1">
    <source>
        <dbReference type="EMBL" id="PSW03716.1"/>
    </source>
</evidence>
<accession>A0A2T3MUX7</accession>
<dbReference type="Proteomes" id="UP000240904">
    <property type="component" value="Unassembled WGS sequence"/>
</dbReference>
<organism evidence="1 2">
    <name type="scientific">Photobacterium lipolyticum</name>
    <dbReference type="NCBI Taxonomy" id="266810"/>
    <lineage>
        <taxon>Bacteria</taxon>
        <taxon>Pseudomonadati</taxon>
        <taxon>Pseudomonadota</taxon>
        <taxon>Gammaproteobacteria</taxon>
        <taxon>Vibrionales</taxon>
        <taxon>Vibrionaceae</taxon>
        <taxon>Photobacterium</taxon>
    </lineage>
</organism>
<comment type="caution">
    <text evidence="1">The sequence shown here is derived from an EMBL/GenBank/DDBJ whole genome shotgun (WGS) entry which is preliminary data.</text>
</comment>
<dbReference type="EMBL" id="PYMC01000013">
    <property type="protein sequence ID" value="PSW03716.1"/>
    <property type="molecule type" value="Genomic_DNA"/>
</dbReference>
<proteinExistence type="predicted"/>
<dbReference type="AlphaFoldDB" id="A0A2T3MUX7"/>
<evidence type="ECO:0000313" key="2">
    <source>
        <dbReference type="Proteomes" id="UP000240904"/>
    </source>
</evidence>
<protein>
    <submittedName>
        <fullName evidence="1">Uncharacterized protein</fullName>
    </submittedName>
</protein>
<keyword evidence="2" id="KW-1185">Reference proteome</keyword>
<reference evidence="1 2" key="1">
    <citation type="submission" date="2018-03" db="EMBL/GenBank/DDBJ databases">
        <title>Whole genome sequencing of Histamine producing bacteria.</title>
        <authorList>
            <person name="Butler K."/>
        </authorList>
    </citation>
    <scope>NUCLEOTIDE SEQUENCE [LARGE SCALE GENOMIC DNA]</scope>
    <source>
        <strain evidence="1 2">DSM 16190</strain>
    </source>
</reference>